<name>A0A0V1KJ00_9BILA</name>
<protein>
    <submittedName>
        <fullName evidence="2">Uncharacterized protein</fullName>
    </submittedName>
</protein>
<proteinExistence type="predicted"/>
<dbReference type="AlphaFoldDB" id="A0A0V1KJ00"/>
<keyword evidence="3" id="KW-1185">Reference proteome</keyword>
<evidence type="ECO:0000313" key="2">
    <source>
        <dbReference type="EMBL" id="KRZ47273.1"/>
    </source>
</evidence>
<organism evidence="2 3">
    <name type="scientific">Trichinella nativa</name>
    <dbReference type="NCBI Taxonomy" id="6335"/>
    <lineage>
        <taxon>Eukaryota</taxon>
        <taxon>Metazoa</taxon>
        <taxon>Ecdysozoa</taxon>
        <taxon>Nematoda</taxon>
        <taxon>Enoplea</taxon>
        <taxon>Dorylaimia</taxon>
        <taxon>Trichinellida</taxon>
        <taxon>Trichinellidae</taxon>
        <taxon>Trichinella</taxon>
    </lineage>
</organism>
<evidence type="ECO:0000313" key="3">
    <source>
        <dbReference type="Proteomes" id="UP000054721"/>
    </source>
</evidence>
<gene>
    <name evidence="2" type="ORF">T02_1459</name>
</gene>
<sequence length="43" mass="5350">MESQRQKIETERLRGRTELETDRVRDRETKKDRHGDKETERYS</sequence>
<evidence type="ECO:0000256" key="1">
    <source>
        <dbReference type="SAM" id="MobiDB-lite"/>
    </source>
</evidence>
<feature type="region of interest" description="Disordered" evidence="1">
    <location>
        <begin position="1"/>
        <end position="43"/>
    </location>
</feature>
<dbReference type="Proteomes" id="UP000054721">
    <property type="component" value="Unassembled WGS sequence"/>
</dbReference>
<dbReference type="EMBL" id="JYDW01001039">
    <property type="protein sequence ID" value="KRZ47273.1"/>
    <property type="molecule type" value="Genomic_DNA"/>
</dbReference>
<comment type="caution">
    <text evidence="2">The sequence shown here is derived from an EMBL/GenBank/DDBJ whole genome shotgun (WGS) entry which is preliminary data.</text>
</comment>
<reference evidence="2 3" key="1">
    <citation type="submission" date="2015-05" db="EMBL/GenBank/DDBJ databases">
        <title>Evolution of Trichinella species and genotypes.</title>
        <authorList>
            <person name="Korhonen P.K."/>
            <person name="Edoardo P."/>
            <person name="Giuseppe L.R."/>
            <person name="Gasser R.B."/>
        </authorList>
    </citation>
    <scope>NUCLEOTIDE SEQUENCE [LARGE SCALE GENOMIC DNA]</scope>
    <source>
        <strain evidence="2">ISS10</strain>
    </source>
</reference>
<accession>A0A0V1KJ00</accession>